<name>A0ACC2DLQ1_DIPCM</name>
<sequence>MAQNTAQGIESDGFSTRNTRQRSLEDDKEISCLHCGSVDTKFRYFNNKKRSQERYLCKTCRKTFTRGGKVRSKTTKVSSQPTQSDYNKSSLYGNFNIEASPLTIKGCDDYINFDIPGLVVVDSKKYLLNNFTKADAKLAEDWTRYFSDENSNASESALSNLHGIPTGCNETPAIGILINAYEDQSEMHIESLEAIEIRRVEDLDKDNIEDWQLTVEDLENLDFLLKDLWD</sequence>
<keyword evidence="2" id="KW-1185">Reference proteome</keyword>
<reference evidence="2" key="1">
    <citation type="journal article" date="2024" name="Proc. Natl. Acad. Sci. U.S.A.">
        <title>Extraordinary preservation of gene collinearity over three hundred million years revealed in homosporous lycophytes.</title>
        <authorList>
            <person name="Li C."/>
            <person name="Wickell D."/>
            <person name="Kuo L.Y."/>
            <person name="Chen X."/>
            <person name="Nie B."/>
            <person name="Liao X."/>
            <person name="Peng D."/>
            <person name="Ji J."/>
            <person name="Jenkins J."/>
            <person name="Williams M."/>
            <person name="Shu S."/>
            <person name="Plott C."/>
            <person name="Barry K."/>
            <person name="Rajasekar S."/>
            <person name="Grimwood J."/>
            <person name="Han X."/>
            <person name="Sun S."/>
            <person name="Hou Z."/>
            <person name="He W."/>
            <person name="Dai G."/>
            <person name="Sun C."/>
            <person name="Schmutz J."/>
            <person name="Leebens-Mack J.H."/>
            <person name="Li F.W."/>
            <person name="Wang L."/>
        </authorList>
    </citation>
    <scope>NUCLEOTIDE SEQUENCE [LARGE SCALE GENOMIC DNA]</scope>
    <source>
        <strain evidence="2">cv. PW_Plant_1</strain>
    </source>
</reference>
<proteinExistence type="predicted"/>
<evidence type="ECO:0000313" key="2">
    <source>
        <dbReference type="Proteomes" id="UP001162992"/>
    </source>
</evidence>
<organism evidence="1 2">
    <name type="scientific">Diphasiastrum complanatum</name>
    <name type="common">Issler's clubmoss</name>
    <name type="synonym">Lycopodium complanatum</name>
    <dbReference type="NCBI Taxonomy" id="34168"/>
    <lineage>
        <taxon>Eukaryota</taxon>
        <taxon>Viridiplantae</taxon>
        <taxon>Streptophyta</taxon>
        <taxon>Embryophyta</taxon>
        <taxon>Tracheophyta</taxon>
        <taxon>Lycopodiopsida</taxon>
        <taxon>Lycopodiales</taxon>
        <taxon>Lycopodiaceae</taxon>
        <taxon>Lycopodioideae</taxon>
        <taxon>Diphasiastrum</taxon>
    </lineage>
</organism>
<dbReference type="Proteomes" id="UP001162992">
    <property type="component" value="Chromosome 5"/>
</dbReference>
<dbReference type="EMBL" id="CM055096">
    <property type="protein sequence ID" value="KAJ7555099.1"/>
    <property type="molecule type" value="Genomic_DNA"/>
</dbReference>
<comment type="caution">
    <text evidence="1">The sequence shown here is derived from an EMBL/GenBank/DDBJ whole genome shotgun (WGS) entry which is preliminary data.</text>
</comment>
<protein>
    <submittedName>
        <fullName evidence="1">Uncharacterized protein</fullName>
    </submittedName>
</protein>
<gene>
    <name evidence="1" type="ORF">O6H91_05G022800</name>
</gene>
<accession>A0ACC2DLQ1</accession>
<evidence type="ECO:0000313" key="1">
    <source>
        <dbReference type="EMBL" id="KAJ7555099.1"/>
    </source>
</evidence>